<dbReference type="OrthoDB" id="569879at2"/>
<dbReference type="EMBL" id="PISE01000047">
    <property type="protein sequence ID" value="PKG22088.1"/>
    <property type="molecule type" value="Genomic_DNA"/>
</dbReference>
<reference evidence="1 2" key="1">
    <citation type="journal article" date="2003" name="Int. J. Syst. Evol. Microbiol.">
        <title>Bacillus nealsonii sp. nov., isolated from a spacecraft-assembly facility, whose spores are gamma-radiation resistant.</title>
        <authorList>
            <person name="Venkateswaran K."/>
            <person name="Kempf M."/>
            <person name="Chen F."/>
            <person name="Satomi M."/>
            <person name="Nicholson W."/>
            <person name="Kern R."/>
        </authorList>
    </citation>
    <scope>NUCLEOTIDE SEQUENCE [LARGE SCALE GENOMIC DNA]</scope>
    <source>
        <strain evidence="1 2">FO-92</strain>
    </source>
</reference>
<evidence type="ECO:0000313" key="1">
    <source>
        <dbReference type="EMBL" id="PKG22088.1"/>
    </source>
</evidence>
<sequence length="206" mass="23771">MNNWLSKYTSIPLYSMVVVSNPTAFIQTNSKDSSILEQIIHQNYLSFQINKIDDSIFSESLSDDGLTALIKAWKKQNKPLAVSILKRFSIEKEEITKGVTCSHGNYTPLERINASWYCPLCKSKNKNEHIHALKDYYYLFGKTINNKQVREFLHIQSSSLATRIMSKIELKKKGTRKDNEYYLDIKILNKLTKGELQCVSSSKITY</sequence>
<gene>
    <name evidence="1" type="ORF">CWS01_19160</name>
</gene>
<name>A0A2N0YXV6_9BACI</name>
<proteinExistence type="predicted"/>
<accession>A0A2N0YXV6</accession>
<comment type="caution">
    <text evidence="1">The sequence shown here is derived from an EMBL/GenBank/DDBJ whole genome shotgun (WGS) entry which is preliminary data.</text>
</comment>
<organism evidence="1 2">
    <name type="scientific">Niallia nealsonii</name>
    <dbReference type="NCBI Taxonomy" id="115979"/>
    <lineage>
        <taxon>Bacteria</taxon>
        <taxon>Bacillati</taxon>
        <taxon>Bacillota</taxon>
        <taxon>Bacilli</taxon>
        <taxon>Bacillales</taxon>
        <taxon>Bacillaceae</taxon>
        <taxon>Niallia</taxon>
    </lineage>
</organism>
<dbReference type="RefSeq" id="WP_101178816.1">
    <property type="nucleotide sequence ID" value="NZ_PISE01000047.1"/>
</dbReference>
<evidence type="ECO:0000313" key="2">
    <source>
        <dbReference type="Proteomes" id="UP000233375"/>
    </source>
</evidence>
<keyword evidence="2" id="KW-1185">Reference proteome</keyword>
<dbReference type="AlphaFoldDB" id="A0A2N0YXV6"/>
<protein>
    <submittedName>
        <fullName evidence="1">Uncharacterized protein</fullName>
    </submittedName>
</protein>
<dbReference type="Proteomes" id="UP000233375">
    <property type="component" value="Unassembled WGS sequence"/>
</dbReference>